<evidence type="ECO:0000256" key="3">
    <source>
        <dbReference type="ARBA" id="ARBA00022448"/>
    </source>
</evidence>
<evidence type="ECO:0000256" key="6">
    <source>
        <dbReference type="SAM" id="SignalP"/>
    </source>
</evidence>
<dbReference type="AlphaFoldDB" id="X7EBJ3"/>
<dbReference type="Pfam" id="PF01497">
    <property type="entry name" value="Peripla_BP_2"/>
    <property type="match status" value="1"/>
</dbReference>
<keyword evidence="4" id="KW-0408">Iron</keyword>
<dbReference type="RefSeq" id="WP_037265090.1">
    <property type="nucleotide sequence ID" value="NZ_JALZ01000026.1"/>
</dbReference>
<reference evidence="8 9" key="1">
    <citation type="submission" date="2014-01" db="EMBL/GenBank/DDBJ databases">
        <title>Roseivivax halodurans JCM 10272 Genome Sequencing.</title>
        <authorList>
            <person name="Lai Q."/>
            <person name="Li G."/>
            <person name="Shao Z."/>
        </authorList>
    </citation>
    <scope>NUCLEOTIDE SEQUENCE [LARGE SCALE GENOMIC DNA]</scope>
    <source>
        <strain evidence="8 9">JCM 10272</strain>
    </source>
</reference>
<evidence type="ECO:0000256" key="1">
    <source>
        <dbReference type="ARBA" id="ARBA00004196"/>
    </source>
</evidence>
<dbReference type="GO" id="GO:0030288">
    <property type="term" value="C:outer membrane-bounded periplasmic space"/>
    <property type="evidence" value="ECO:0007669"/>
    <property type="project" value="TreeGrafter"/>
</dbReference>
<dbReference type="PANTHER" id="PTHR30532">
    <property type="entry name" value="IRON III DICITRATE-BINDING PERIPLASMIC PROTEIN"/>
    <property type="match status" value="1"/>
</dbReference>
<dbReference type="CDD" id="cd01146">
    <property type="entry name" value="FhuD"/>
    <property type="match status" value="1"/>
</dbReference>
<evidence type="ECO:0000313" key="8">
    <source>
        <dbReference type="EMBL" id="ETX13434.1"/>
    </source>
</evidence>
<dbReference type="GO" id="GO:1901678">
    <property type="term" value="P:iron coordination entity transport"/>
    <property type="evidence" value="ECO:0007669"/>
    <property type="project" value="UniProtKB-ARBA"/>
</dbReference>
<keyword evidence="4" id="KW-0406">Ion transport</keyword>
<protein>
    <recommendedName>
        <fullName evidence="7">Fe/B12 periplasmic-binding domain-containing protein</fullName>
    </recommendedName>
</protein>
<organism evidence="8 9">
    <name type="scientific">Roseivivax halodurans JCM 10272</name>
    <dbReference type="NCBI Taxonomy" id="1449350"/>
    <lineage>
        <taxon>Bacteria</taxon>
        <taxon>Pseudomonadati</taxon>
        <taxon>Pseudomonadota</taxon>
        <taxon>Alphaproteobacteria</taxon>
        <taxon>Rhodobacterales</taxon>
        <taxon>Roseobacteraceae</taxon>
        <taxon>Roseivivax</taxon>
    </lineage>
</organism>
<keyword evidence="5 6" id="KW-0732">Signal</keyword>
<dbReference type="InterPro" id="IPR002491">
    <property type="entry name" value="ABC_transptr_periplasmic_BD"/>
</dbReference>
<dbReference type="InterPro" id="IPR051313">
    <property type="entry name" value="Bact_iron-sidero_bind"/>
</dbReference>
<keyword evidence="4" id="KW-0410">Iron transport</keyword>
<evidence type="ECO:0000256" key="2">
    <source>
        <dbReference type="ARBA" id="ARBA00008814"/>
    </source>
</evidence>
<evidence type="ECO:0000259" key="7">
    <source>
        <dbReference type="PROSITE" id="PS50983"/>
    </source>
</evidence>
<dbReference type="STRING" id="1449350.OCH239_10325"/>
<evidence type="ECO:0000256" key="5">
    <source>
        <dbReference type="ARBA" id="ARBA00022729"/>
    </source>
</evidence>
<dbReference type="OrthoDB" id="8370650at2"/>
<feature type="signal peptide" evidence="6">
    <location>
        <begin position="1"/>
        <end position="17"/>
    </location>
</feature>
<evidence type="ECO:0000313" key="9">
    <source>
        <dbReference type="Proteomes" id="UP000022447"/>
    </source>
</evidence>
<sequence length="290" mass="30739">MLRIAALLLCLSTSAMARDNPPGRVAALSWGLAETLVALGVDPVAVADVEGYRTWVGMPALPDGVRDVGLRTEPNLEALAEAAPDLILASDNQADIIPELSGIAEVWHVEGFDAGQDNAEVARRTLLDLGAKLGREGEAQAILDDVDARLAAAGDRVRRHFDGNPPSVVPIRLLTPTTVRIHGANGMALAALEGMGLTHPDPGEPTEWGFVQRPVEDLAVYEEAAVVNFVPFPASDELFGTQLWSFMPFVRHGRFAEAGPVWTFGGALSVASLAEAMADALVTIDPEAVR</sequence>
<dbReference type="Proteomes" id="UP000022447">
    <property type="component" value="Unassembled WGS sequence"/>
</dbReference>
<feature type="domain" description="Fe/B12 periplasmic-binding" evidence="7">
    <location>
        <begin position="24"/>
        <end position="288"/>
    </location>
</feature>
<proteinExistence type="inferred from homology"/>
<evidence type="ECO:0000256" key="4">
    <source>
        <dbReference type="ARBA" id="ARBA00022496"/>
    </source>
</evidence>
<dbReference type="PROSITE" id="PS50983">
    <property type="entry name" value="FE_B12_PBP"/>
    <property type="match status" value="1"/>
</dbReference>
<dbReference type="SUPFAM" id="SSF53807">
    <property type="entry name" value="Helical backbone' metal receptor"/>
    <property type="match status" value="1"/>
</dbReference>
<dbReference type="eggNOG" id="COG0614">
    <property type="taxonomic scope" value="Bacteria"/>
</dbReference>
<comment type="subcellular location">
    <subcellularLocation>
        <location evidence="1">Cell envelope</location>
    </subcellularLocation>
</comment>
<gene>
    <name evidence="8" type="ORF">OCH239_10325</name>
</gene>
<dbReference type="EMBL" id="JALZ01000026">
    <property type="protein sequence ID" value="ETX13434.1"/>
    <property type="molecule type" value="Genomic_DNA"/>
</dbReference>
<dbReference type="Gene3D" id="3.40.50.1980">
    <property type="entry name" value="Nitrogenase molybdenum iron protein domain"/>
    <property type="match status" value="2"/>
</dbReference>
<comment type="caution">
    <text evidence="8">The sequence shown here is derived from an EMBL/GenBank/DDBJ whole genome shotgun (WGS) entry which is preliminary data.</text>
</comment>
<keyword evidence="9" id="KW-1185">Reference proteome</keyword>
<comment type="similarity">
    <text evidence="2">Belongs to the bacterial solute-binding protein 8 family.</text>
</comment>
<name>X7EBJ3_9RHOB</name>
<dbReference type="PANTHER" id="PTHR30532:SF1">
    <property type="entry name" value="IRON(3+)-HYDROXAMATE-BINDING PROTEIN FHUD"/>
    <property type="match status" value="1"/>
</dbReference>
<accession>X7EBJ3</accession>
<keyword evidence="3" id="KW-0813">Transport</keyword>
<dbReference type="PRINTS" id="PR01715">
    <property type="entry name" value="FERRIBNDNGPP"/>
</dbReference>
<feature type="chain" id="PRO_5004977138" description="Fe/B12 periplasmic-binding domain-containing protein" evidence="6">
    <location>
        <begin position="18"/>
        <end position="290"/>
    </location>
</feature>